<dbReference type="AlphaFoldDB" id="A0A6L7DDI5"/>
<dbReference type="Pfam" id="PF00330">
    <property type="entry name" value="Aconitase"/>
    <property type="match status" value="1"/>
</dbReference>
<keyword evidence="8" id="KW-0028">Amino-acid biosynthesis</keyword>
<comment type="similarity">
    <text evidence="8">Belongs to the aconitase/IPM isomerase family. LeuC type 2 subfamily.</text>
</comment>
<dbReference type="NCBIfam" id="TIGR02086">
    <property type="entry name" value="IPMI_arch"/>
    <property type="match status" value="1"/>
</dbReference>
<comment type="pathway">
    <text evidence="8">Amino-acid biosynthesis; L-leucine biosynthesis; L-leucine from 3-methyl-2-oxobutanoate: step 2/4.</text>
</comment>
<dbReference type="GO" id="GO:0009098">
    <property type="term" value="P:L-leucine biosynthetic process"/>
    <property type="evidence" value="ECO:0007669"/>
    <property type="project" value="UniProtKB-UniRule"/>
</dbReference>
<dbReference type="Proteomes" id="UP000477070">
    <property type="component" value="Unassembled WGS sequence"/>
</dbReference>
<dbReference type="InterPro" id="IPR006251">
    <property type="entry name" value="Homoacnase/IPMdehydase_lsu"/>
</dbReference>
<feature type="binding site" evidence="8">
    <location>
        <position position="337"/>
    </location>
    <ligand>
        <name>[4Fe-4S] cluster</name>
        <dbReference type="ChEBI" id="CHEBI:49883"/>
    </ligand>
</feature>
<evidence type="ECO:0000256" key="2">
    <source>
        <dbReference type="ARBA" id="ARBA00022485"/>
    </source>
</evidence>
<dbReference type="EC" id="4.2.1.33" evidence="8"/>
<keyword evidence="5 8" id="KW-0411">Iron-sulfur</keyword>
<protein>
    <recommendedName>
        <fullName evidence="8">3-isopropylmalate dehydratase large subunit</fullName>
        <ecNumber evidence="8">4.2.1.33</ecNumber>
    </recommendedName>
    <alternativeName>
        <fullName evidence="8">Alpha-IPM isomerase</fullName>
        <shortName evidence="8">IPMI</shortName>
    </alternativeName>
    <alternativeName>
        <fullName evidence="8">Isopropylmalate isomerase</fullName>
    </alternativeName>
</protein>
<dbReference type="InterPro" id="IPR018136">
    <property type="entry name" value="Aconitase_4Fe-4S_BS"/>
</dbReference>
<comment type="caution">
    <text evidence="11">The sequence shown here is derived from an EMBL/GenBank/DDBJ whole genome shotgun (WGS) entry which is preliminary data.</text>
</comment>
<feature type="binding site" evidence="8">
    <location>
        <position position="400"/>
    </location>
    <ligand>
        <name>[4Fe-4S] cluster</name>
        <dbReference type="ChEBI" id="CHEBI:49883"/>
    </ligand>
</feature>
<dbReference type="UniPathway" id="UPA00048">
    <property type="reaction ID" value="UER00071"/>
</dbReference>
<keyword evidence="6 8" id="KW-0456">Lyase</keyword>
<reference evidence="11 12" key="1">
    <citation type="submission" date="2019-12" db="EMBL/GenBank/DDBJ databases">
        <title>Multi-Generational Helicobacter saguini Isolates.</title>
        <authorList>
            <person name="Mannion A."/>
            <person name="Shen Z."/>
            <person name="Fox J.G."/>
        </authorList>
    </citation>
    <scope>NUCLEOTIDE SEQUENCE [LARGE SCALE GENOMIC DNA]</scope>
    <source>
        <strain evidence="12">16-048 (F4)</strain>
    </source>
</reference>
<comment type="catalytic activity">
    <reaction evidence="8">
        <text>(2R,3S)-3-isopropylmalate = (2S)-2-isopropylmalate</text>
        <dbReference type="Rhea" id="RHEA:32287"/>
        <dbReference type="ChEBI" id="CHEBI:1178"/>
        <dbReference type="ChEBI" id="CHEBI:35121"/>
        <dbReference type="EC" id="4.2.1.33"/>
    </reaction>
</comment>
<dbReference type="NCBIfam" id="TIGR01343">
    <property type="entry name" value="hacA_fam"/>
    <property type="match status" value="1"/>
</dbReference>
<dbReference type="InterPro" id="IPR036008">
    <property type="entry name" value="Aconitase_4Fe-4S_dom"/>
</dbReference>
<dbReference type="Gene3D" id="3.30.499.10">
    <property type="entry name" value="Aconitase, domain 3"/>
    <property type="match status" value="2"/>
</dbReference>
<feature type="region of interest" description="Disordered" evidence="9">
    <location>
        <begin position="1"/>
        <end position="34"/>
    </location>
</feature>
<dbReference type="InterPro" id="IPR015931">
    <property type="entry name" value="Acnase/IPM_dHydase_lsu_aba_1/3"/>
</dbReference>
<dbReference type="GO" id="GO:0046872">
    <property type="term" value="F:metal ion binding"/>
    <property type="evidence" value="ECO:0007669"/>
    <property type="project" value="UniProtKB-KW"/>
</dbReference>
<evidence type="ECO:0000256" key="9">
    <source>
        <dbReference type="SAM" id="MobiDB-lite"/>
    </source>
</evidence>
<keyword evidence="1 8" id="KW-0432">Leucine biosynthesis</keyword>
<comment type="subunit">
    <text evidence="8">Heterodimer of LeuC and LeuD.</text>
</comment>
<evidence type="ECO:0000259" key="10">
    <source>
        <dbReference type="Pfam" id="PF00330"/>
    </source>
</evidence>
<gene>
    <name evidence="8" type="primary">leuC</name>
    <name evidence="11" type="ORF">DCO61_04320</name>
</gene>
<proteinExistence type="inferred from homology"/>
<dbReference type="PRINTS" id="PR00415">
    <property type="entry name" value="ACONITASE"/>
</dbReference>
<dbReference type="PROSITE" id="PS01244">
    <property type="entry name" value="ACONITASE_2"/>
    <property type="match status" value="1"/>
</dbReference>
<dbReference type="EMBL" id="QBIU01000001">
    <property type="protein sequence ID" value="MWV69255.1"/>
    <property type="molecule type" value="Genomic_DNA"/>
</dbReference>
<evidence type="ECO:0000313" key="11">
    <source>
        <dbReference type="EMBL" id="MWV69255.1"/>
    </source>
</evidence>
<dbReference type="HAMAP" id="MF_01027">
    <property type="entry name" value="LeuC_type2"/>
    <property type="match status" value="1"/>
</dbReference>
<comment type="cofactor">
    <cofactor evidence="8">
        <name>[4Fe-4S] cluster</name>
        <dbReference type="ChEBI" id="CHEBI:49883"/>
    </cofactor>
    <text evidence="8">Binds 1 [4Fe-4S] cluster per subunit.</text>
</comment>
<dbReference type="PANTHER" id="PTHR43822">
    <property type="entry name" value="HOMOACONITASE, MITOCHONDRIAL-RELATED"/>
    <property type="match status" value="1"/>
</dbReference>
<sequence>MSVQPQDSQNAKSRDLQQQSTDSQKVSQSDKPQTITEKIFSHHIGRKAYADEIIECNIDMVIGNDITTPISIKEFEKVGAVRLARPDNFSIVMDHFIPAKDIASANQARISRDFALKHNLKNFFDERDMGIEHALMPEKGLVVSGDVIIGADSHTCTHGALGAFSTGMGSTDLAYAMITGKNWFKIPQSIKVEFKGKLQPMVGGKDLILEVIRILGVDGALYRSLEFCGEGVATLSMDDRFSLCNMAIEAGAKNGIVAVDSITKAFLNEVKALNGGLRSEPIFHYSDEKANYLKHIVIDLDTLEPMVAYPFLPSNGKKISESSKEKIEIQQAFIGSCTNGRLSDLKIASEILKGKKIDKKVRLIVTPGTQRIYKQAYEAGYIQTLLDAGALVSNPTCGACLGGYMGILGDNEKCISTTNRNFVGRMGARTSQVFLANAAVVAKSAITGVISDPRT</sequence>
<dbReference type="InterPro" id="IPR033941">
    <property type="entry name" value="IPMI_cat"/>
</dbReference>
<evidence type="ECO:0000313" key="12">
    <source>
        <dbReference type="Proteomes" id="UP000477070"/>
    </source>
</evidence>
<dbReference type="GO" id="GO:0051539">
    <property type="term" value="F:4 iron, 4 sulfur cluster binding"/>
    <property type="evidence" value="ECO:0007669"/>
    <property type="project" value="UniProtKB-KW"/>
</dbReference>
<comment type="function">
    <text evidence="8">Catalyzes the isomerization between 2-isopropylmalate and 3-isopropylmalate, via the formation of 2-isopropylmaleate.</text>
</comment>
<keyword evidence="2 8" id="KW-0004">4Fe-4S</keyword>
<feature type="binding site" evidence="8">
    <location>
        <position position="397"/>
    </location>
    <ligand>
        <name>[4Fe-4S] cluster</name>
        <dbReference type="ChEBI" id="CHEBI:49883"/>
    </ligand>
</feature>
<evidence type="ECO:0000256" key="3">
    <source>
        <dbReference type="ARBA" id="ARBA00022723"/>
    </source>
</evidence>
<dbReference type="InterPro" id="IPR001030">
    <property type="entry name" value="Acoase/IPM_deHydtase_lsu_aba"/>
</dbReference>
<keyword evidence="7 8" id="KW-0100">Branched-chain amino acid biosynthesis</keyword>
<dbReference type="PANTHER" id="PTHR43822:SF16">
    <property type="entry name" value="3-ISOPROPYLMALATE DEHYDRATASE LARGE SUBUNIT 2"/>
    <property type="match status" value="1"/>
</dbReference>
<dbReference type="PROSITE" id="PS00450">
    <property type="entry name" value="ACONITASE_1"/>
    <property type="match status" value="1"/>
</dbReference>
<feature type="domain" description="Aconitase/3-isopropylmalate dehydratase large subunit alpha/beta/alpha" evidence="10">
    <location>
        <begin position="37"/>
        <end position="448"/>
    </location>
</feature>
<organism evidence="11 12">
    <name type="scientific">Helicobacter saguini</name>
    <dbReference type="NCBI Taxonomy" id="1548018"/>
    <lineage>
        <taxon>Bacteria</taxon>
        <taxon>Pseudomonadati</taxon>
        <taxon>Campylobacterota</taxon>
        <taxon>Epsilonproteobacteria</taxon>
        <taxon>Campylobacterales</taxon>
        <taxon>Helicobacteraceae</taxon>
        <taxon>Helicobacter</taxon>
    </lineage>
</organism>
<evidence type="ECO:0000256" key="8">
    <source>
        <dbReference type="HAMAP-Rule" id="MF_01027"/>
    </source>
</evidence>
<dbReference type="SUPFAM" id="SSF53732">
    <property type="entry name" value="Aconitase iron-sulfur domain"/>
    <property type="match status" value="1"/>
</dbReference>
<dbReference type="GO" id="GO:0003861">
    <property type="term" value="F:3-isopropylmalate dehydratase activity"/>
    <property type="evidence" value="ECO:0007669"/>
    <property type="project" value="UniProtKB-UniRule"/>
</dbReference>
<keyword evidence="3 8" id="KW-0479">Metal-binding</keyword>
<dbReference type="NCBIfam" id="NF001614">
    <property type="entry name" value="PRK00402.1"/>
    <property type="match status" value="1"/>
</dbReference>
<accession>A0A6L7DDI5</accession>
<name>A0A6L7DDI5_9HELI</name>
<evidence type="ECO:0000256" key="4">
    <source>
        <dbReference type="ARBA" id="ARBA00023004"/>
    </source>
</evidence>
<evidence type="ECO:0000256" key="5">
    <source>
        <dbReference type="ARBA" id="ARBA00023014"/>
    </source>
</evidence>
<dbReference type="InterPro" id="IPR050067">
    <property type="entry name" value="IPM_dehydratase_rel_enz"/>
</dbReference>
<dbReference type="CDD" id="cd01583">
    <property type="entry name" value="IPMI"/>
    <property type="match status" value="1"/>
</dbReference>
<dbReference type="InterPro" id="IPR011826">
    <property type="entry name" value="HAcnase/IPMdehydase_lsu_prok"/>
</dbReference>
<keyword evidence="4 8" id="KW-0408">Iron</keyword>
<evidence type="ECO:0000256" key="6">
    <source>
        <dbReference type="ARBA" id="ARBA00023239"/>
    </source>
</evidence>
<evidence type="ECO:0000256" key="7">
    <source>
        <dbReference type="ARBA" id="ARBA00023304"/>
    </source>
</evidence>
<evidence type="ECO:0000256" key="1">
    <source>
        <dbReference type="ARBA" id="ARBA00022430"/>
    </source>
</evidence>